<dbReference type="InterPro" id="IPR002539">
    <property type="entry name" value="MaoC-like_dom"/>
</dbReference>
<dbReference type="InterPro" id="IPR029069">
    <property type="entry name" value="HotDog_dom_sf"/>
</dbReference>
<organism evidence="3 4">
    <name type="scientific">Halorubrum aquaticum</name>
    <dbReference type="NCBI Taxonomy" id="387340"/>
    <lineage>
        <taxon>Archaea</taxon>
        <taxon>Methanobacteriati</taxon>
        <taxon>Methanobacteriota</taxon>
        <taxon>Stenosarchaea group</taxon>
        <taxon>Halobacteria</taxon>
        <taxon>Halobacteriales</taxon>
        <taxon>Haloferacaceae</taxon>
        <taxon>Halorubrum</taxon>
    </lineage>
</organism>
<gene>
    <name evidence="3" type="ORF">SAMN04488066_11156</name>
</gene>
<accession>A0A1I3BBV6</accession>
<feature type="compositionally biased region" description="Acidic residues" evidence="1">
    <location>
        <begin position="153"/>
        <end position="165"/>
    </location>
</feature>
<evidence type="ECO:0000256" key="1">
    <source>
        <dbReference type="SAM" id="MobiDB-lite"/>
    </source>
</evidence>
<dbReference type="Proteomes" id="UP000323537">
    <property type="component" value="Unassembled WGS sequence"/>
</dbReference>
<dbReference type="PANTHER" id="PTHR43664">
    <property type="entry name" value="MONOAMINE OXIDASE-RELATED"/>
    <property type="match status" value="1"/>
</dbReference>
<evidence type="ECO:0000313" key="3">
    <source>
        <dbReference type="EMBL" id="SFH59787.1"/>
    </source>
</evidence>
<protein>
    <submittedName>
        <fullName evidence="3">Acyl dehydratase</fullName>
    </submittedName>
</protein>
<dbReference type="EMBL" id="FOPZ01000011">
    <property type="protein sequence ID" value="SFH59787.1"/>
    <property type="molecule type" value="Genomic_DNA"/>
</dbReference>
<name>A0A1I3BBV6_9EURY</name>
<dbReference type="Gene3D" id="3.10.129.10">
    <property type="entry name" value="Hotdog Thioesterase"/>
    <property type="match status" value="1"/>
</dbReference>
<feature type="region of interest" description="Disordered" evidence="1">
    <location>
        <begin position="150"/>
        <end position="205"/>
    </location>
</feature>
<dbReference type="AlphaFoldDB" id="A0A1I3BBV6"/>
<proteinExistence type="predicted"/>
<dbReference type="PANTHER" id="PTHR43664:SF1">
    <property type="entry name" value="BETA-METHYLMALYL-COA DEHYDRATASE"/>
    <property type="match status" value="1"/>
</dbReference>
<dbReference type="SUPFAM" id="SSF54637">
    <property type="entry name" value="Thioesterase/thiol ester dehydrase-isomerase"/>
    <property type="match status" value="1"/>
</dbReference>
<keyword evidence="4" id="KW-1185">Reference proteome</keyword>
<dbReference type="InterPro" id="IPR052342">
    <property type="entry name" value="MCH/BMMD"/>
</dbReference>
<sequence>MIVAVVAVDSDMWTPVEGSGMTGRYYEEFEVGETIEHRRRRTVSEADNQRFCDMTMNGQPLHLDAAFAADTRFGERLVNGLYTMSLAVGISIPETTDGTIVANLSYDDVEHPNPVFHGDTIRAQSTVTEKRETSDGERGIVTMRVEAFKVGDGDADGEPEADDESYGERGDDGSDDDVLVCSFERTALSLKRPEGEDAGDGGSGP</sequence>
<dbReference type="CDD" id="cd03451">
    <property type="entry name" value="FkbR2"/>
    <property type="match status" value="1"/>
</dbReference>
<reference evidence="3 4" key="1">
    <citation type="submission" date="2016-10" db="EMBL/GenBank/DDBJ databases">
        <authorList>
            <person name="Varghese N."/>
            <person name="Submissions S."/>
        </authorList>
    </citation>
    <scope>NUCLEOTIDE SEQUENCE [LARGE SCALE GENOMIC DNA]</scope>
    <source>
        <strain evidence="3 4">CGMCC 1.6377</strain>
    </source>
</reference>
<evidence type="ECO:0000313" key="4">
    <source>
        <dbReference type="Proteomes" id="UP000323537"/>
    </source>
</evidence>
<dbReference type="Pfam" id="PF01575">
    <property type="entry name" value="MaoC_dehydratas"/>
    <property type="match status" value="1"/>
</dbReference>
<feature type="domain" description="MaoC-like" evidence="2">
    <location>
        <begin position="31"/>
        <end position="144"/>
    </location>
</feature>
<evidence type="ECO:0000259" key="2">
    <source>
        <dbReference type="Pfam" id="PF01575"/>
    </source>
</evidence>